<keyword evidence="1" id="KW-0963">Cytoplasm</keyword>
<dbReference type="PROSITE" id="PS00092">
    <property type="entry name" value="N6_MTASE"/>
    <property type="match status" value="1"/>
</dbReference>
<dbReference type="PANTHER" id="PTHR47816">
    <property type="entry name" value="RIBOSOMAL RNA SMALL SUBUNIT METHYLTRANSFERASE C"/>
    <property type="match status" value="1"/>
</dbReference>
<evidence type="ECO:0000256" key="4">
    <source>
        <dbReference type="ARBA" id="ARBA00022679"/>
    </source>
</evidence>
<evidence type="ECO:0000256" key="2">
    <source>
        <dbReference type="ARBA" id="ARBA00022552"/>
    </source>
</evidence>
<keyword evidence="5" id="KW-0949">S-adenosyl-L-methionine</keyword>
<dbReference type="Pfam" id="PF05175">
    <property type="entry name" value="MTS"/>
    <property type="match status" value="1"/>
</dbReference>
<dbReference type="GO" id="GO:0003676">
    <property type="term" value="F:nucleic acid binding"/>
    <property type="evidence" value="ECO:0007669"/>
    <property type="project" value="InterPro"/>
</dbReference>
<dbReference type="SUPFAM" id="SSF53335">
    <property type="entry name" value="S-adenosyl-L-methionine-dependent methyltransferases"/>
    <property type="match status" value="1"/>
</dbReference>
<evidence type="ECO:0000256" key="1">
    <source>
        <dbReference type="ARBA" id="ARBA00022490"/>
    </source>
</evidence>
<dbReference type="Gene3D" id="3.40.50.150">
    <property type="entry name" value="Vaccinia Virus protein VP39"/>
    <property type="match status" value="1"/>
</dbReference>
<name>A0A250JHP2_9BACT</name>
<dbReference type="InterPro" id="IPR029063">
    <property type="entry name" value="SAM-dependent_MTases_sf"/>
</dbReference>
<dbReference type="GO" id="GO:0008170">
    <property type="term" value="F:N-methyltransferase activity"/>
    <property type="evidence" value="ECO:0007669"/>
    <property type="project" value="UniProtKB-ARBA"/>
</dbReference>
<proteinExistence type="predicted"/>
<dbReference type="GO" id="GO:0006364">
    <property type="term" value="P:rRNA processing"/>
    <property type="evidence" value="ECO:0007669"/>
    <property type="project" value="UniProtKB-KW"/>
</dbReference>
<keyword evidence="4 7" id="KW-0808">Transferase</keyword>
<evidence type="ECO:0000256" key="5">
    <source>
        <dbReference type="ARBA" id="ARBA00022691"/>
    </source>
</evidence>
<dbReference type="InterPro" id="IPR002052">
    <property type="entry name" value="DNA_methylase_N6_adenine_CS"/>
</dbReference>
<evidence type="ECO:0000313" key="8">
    <source>
        <dbReference type="Proteomes" id="UP000217257"/>
    </source>
</evidence>
<dbReference type="InterPro" id="IPR046977">
    <property type="entry name" value="RsmC/RlmG"/>
</dbReference>
<dbReference type="CDD" id="cd02440">
    <property type="entry name" value="AdoMet_MTases"/>
    <property type="match status" value="1"/>
</dbReference>
<accession>A0A250JHP2</accession>
<dbReference type="GO" id="GO:0008757">
    <property type="term" value="F:S-adenosylmethionine-dependent methyltransferase activity"/>
    <property type="evidence" value="ECO:0007669"/>
    <property type="project" value="InterPro"/>
</dbReference>
<sequence>MPGNRPLLDGVLPRPKGTEVNSQDEALIELGRALRSAGYHFITVTPETHRRVNARHSSETARSLRDVFGWNRPFAAQVLPSPMLALLDRARMVEKQPDGRLRSLVRYSSLGPGLYLHEAYPTTNKDAVFFGPDTYRFASLLARVPGHFRRAVDVGCGSGAGGLSIAHRVDTLVLADVNERALRFSRINAALNGVSHVEVLTSDALGGVPGEVDLVIANPPYLVDEGARTYRDGGGPHGVDLSVRFTQEALRRLSPRGTLVLYSGAPVVDGEDQLHSALAPVLAEARAHFQYEELDPDVFGEELEQRPYANVERIAVVSLVATRPA</sequence>
<evidence type="ECO:0000313" key="7">
    <source>
        <dbReference type="EMBL" id="ATB43409.1"/>
    </source>
</evidence>
<dbReference type="AlphaFoldDB" id="A0A250JHP2"/>
<feature type="domain" description="Methyltransferase small" evidence="6">
    <location>
        <begin position="140"/>
        <end position="261"/>
    </location>
</feature>
<dbReference type="PANTHER" id="PTHR47816:SF4">
    <property type="entry name" value="RIBOSOMAL RNA SMALL SUBUNIT METHYLTRANSFERASE C"/>
    <property type="match status" value="1"/>
</dbReference>
<dbReference type="EMBL" id="CP022098">
    <property type="protein sequence ID" value="ATB43409.1"/>
    <property type="molecule type" value="Genomic_DNA"/>
</dbReference>
<reference evidence="7 8" key="1">
    <citation type="submission" date="2017-06" db="EMBL/GenBank/DDBJ databases">
        <title>Sequencing and comparative analysis of myxobacterial genomes.</title>
        <authorList>
            <person name="Rupp O."/>
            <person name="Goesmann A."/>
            <person name="Sogaard-Andersen L."/>
        </authorList>
    </citation>
    <scope>NUCLEOTIDE SEQUENCE [LARGE SCALE GENOMIC DNA]</scope>
    <source>
        <strain evidence="7 8">DSM 52655</strain>
    </source>
</reference>
<gene>
    <name evidence="7" type="ORF">CYFUS_008889</name>
</gene>
<protein>
    <submittedName>
        <fullName evidence="7">SAM-dependent methyltransferase</fullName>
    </submittedName>
</protein>
<evidence type="ECO:0000256" key="3">
    <source>
        <dbReference type="ARBA" id="ARBA00022603"/>
    </source>
</evidence>
<keyword evidence="2" id="KW-0698">rRNA processing</keyword>
<organism evidence="7 8">
    <name type="scientific">Cystobacter fuscus</name>
    <dbReference type="NCBI Taxonomy" id="43"/>
    <lineage>
        <taxon>Bacteria</taxon>
        <taxon>Pseudomonadati</taxon>
        <taxon>Myxococcota</taxon>
        <taxon>Myxococcia</taxon>
        <taxon>Myxococcales</taxon>
        <taxon>Cystobacterineae</taxon>
        <taxon>Archangiaceae</taxon>
        <taxon>Cystobacter</taxon>
    </lineage>
</organism>
<dbReference type="KEGG" id="cfus:CYFUS_008889"/>
<dbReference type="InterPro" id="IPR007848">
    <property type="entry name" value="Small_mtfrase_dom"/>
</dbReference>
<dbReference type="GO" id="GO:0032259">
    <property type="term" value="P:methylation"/>
    <property type="evidence" value="ECO:0007669"/>
    <property type="project" value="UniProtKB-KW"/>
</dbReference>
<keyword evidence="3 7" id="KW-0489">Methyltransferase</keyword>
<dbReference type="Proteomes" id="UP000217257">
    <property type="component" value="Chromosome"/>
</dbReference>
<evidence type="ECO:0000259" key="6">
    <source>
        <dbReference type="Pfam" id="PF05175"/>
    </source>
</evidence>